<evidence type="ECO:0000256" key="2">
    <source>
        <dbReference type="ARBA" id="ARBA00012418"/>
    </source>
</evidence>
<sequence length="253" mass="28474">MARVTVEDCLDHVDNRFELVLVASKRARQLARQGIEPTVEWDNDKPTVVALREIAIGHVTKDILKQRDQDYQTSSLDLALSANNLNLEDRCSMPGQQVSQSKQQLNVIIDAYLKPSDVERVLVACDYADIAHDGITRKSGEPYILHPIAVSCILAHMRMDAETLMAALLHDVIEDTDFTKEDITEKFGKTVAELVDGVTKLSHSSDKEYNKAASFRKILQATLQDPRVLYGQINVHVSHKKLLIFLFLWHGLS</sequence>
<dbReference type="NCBIfam" id="TIGR00690">
    <property type="entry name" value="rpoZ"/>
    <property type="match status" value="1"/>
</dbReference>
<keyword evidence="4" id="KW-0808">Transferase</keyword>
<dbReference type="GO" id="GO:0008728">
    <property type="term" value="F:GTP diphosphokinase activity"/>
    <property type="evidence" value="ECO:0007669"/>
    <property type="project" value="TreeGrafter"/>
</dbReference>
<dbReference type="PANTHER" id="PTHR21262:SF36">
    <property type="entry name" value="BIFUNCTIONAL (P)PPGPP SYNTHASE_HYDROLASE SPOT"/>
    <property type="match status" value="1"/>
</dbReference>
<keyword evidence="3" id="KW-0240">DNA-directed RNA polymerase</keyword>
<evidence type="ECO:0000256" key="4">
    <source>
        <dbReference type="ARBA" id="ARBA00022679"/>
    </source>
</evidence>
<organism evidence="8">
    <name type="scientific">Oppiella nova</name>
    <dbReference type="NCBI Taxonomy" id="334625"/>
    <lineage>
        <taxon>Eukaryota</taxon>
        <taxon>Metazoa</taxon>
        <taxon>Ecdysozoa</taxon>
        <taxon>Arthropoda</taxon>
        <taxon>Chelicerata</taxon>
        <taxon>Arachnida</taxon>
        <taxon>Acari</taxon>
        <taxon>Acariformes</taxon>
        <taxon>Sarcoptiformes</taxon>
        <taxon>Oribatida</taxon>
        <taxon>Brachypylina</taxon>
        <taxon>Oppioidea</taxon>
        <taxon>Oppiidae</taxon>
        <taxon>Oppiella</taxon>
    </lineage>
</organism>
<accession>A0A7R9L714</accession>
<dbReference type="GO" id="GO:0015969">
    <property type="term" value="P:guanosine tetraphosphate metabolic process"/>
    <property type="evidence" value="ECO:0007669"/>
    <property type="project" value="TreeGrafter"/>
</dbReference>
<reference evidence="8" key="1">
    <citation type="submission" date="2020-11" db="EMBL/GenBank/DDBJ databases">
        <authorList>
            <person name="Tran Van P."/>
        </authorList>
    </citation>
    <scope>NUCLEOTIDE SEQUENCE</scope>
</reference>
<dbReference type="HAMAP" id="MF_00366">
    <property type="entry name" value="RNApol_bact_RpoZ"/>
    <property type="match status" value="1"/>
</dbReference>
<dbReference type="SUPFAM" id="SSF63562">
    <property type="entry name" value="RPB6/omega subunit-like"/>
    <property type="match status" value="1"/>
</dbReference>
<dbReference type="Gene3D" id="3.90.940.10">
    <property type="match status" value="1"/>
</dbReference>
<feature type="non-terminal residue" evidence="8">
    <location>
        <position position="1"/>
    </location>
</feature>
<keyword evidence="6" id="KW-0804">Transcription</keyword>
<dbReference type="GO" id="GO:0005886">
    <property type="term" value="C:plasma membrane"/>
    <property type="evidence" value="ECO:0007669"/>
    <property type="project" value="TreeGrafter"/>
</dbReference>
<dbReference type="GO" id="GO:0000428">
    <property type="term" value="C:DNA-directed RNA polymerase complex"/>
    <property type="evidence" value="ECO:0007669"/>
    <property type="project" value="UniProtKB-KW"/>
</dbReference>
<dbReference type="GO" id="GO:0008893">
    <property type="term" value="F:guanosine-3',5'-bis(diphosphate) 3'-diphosphatase activity"/>
    <property type="evidence" value="ECO:0007669"/>
    <property type="project" value="TreeGrafter"/>
</dbReference>
<dbReference type="GO" id="GO:0042594">
    <property type="term" value="P:response to starvation"/>
    <property type="evidence" value="ECO:0007669"/>
    <property type="project" value="TreeGrafter"/>
</dbReference>
<evidence type="ECO:0000256" key="7">
    <source>
        <dbReference type="ARBA" id="ARBA00048552"/>
    </source>
</evidence>
<dbReference type="SUPFAM" id="SSF109604">
    <property type="entry name" value="HD-domain/PDEase-like"/>
    <property type="match status" value="1"/>
</dbReference>
<proteinExistence type="inferred from homology"/>
<dbReference type="Pfam" id="PF13328">
    <property type="entry name" value="HD_4"/>
    <property type="match status" value="1"/>
</dbReference>
<dbReference type="SMART" id="SM01409">
    <property type="entry name" value="RNA_pol_Rpb6"/>
    <property type="match status" value="1"/>
</dbReference>
<dbReference type="Gene3D" id="1.10.3210.10">
    <property type="entry name" value="Hypothetical protein af1432"/>
    <property type="match status" value="1"/>
</dbReference>
<evidence type="ECO:0000313" key="8">
    <source>
        <dbReference type="EMBL" id="CAD7636138.1"/>
    </source>
</evidence>
<comment type="similarity">
    <text evidence="1">Belongs to the RNA polymerase subunit omega family.</text>
</comment>
<dbReference type="EC" id="2.7.7.6" evidence="2"/>
<evidence type="ECO:0000313" key="9">
    <source>
        <dbReference type="Proteomes" id="UP000728032"/>
    </source>
</evidence>
<dbReference type="EMBL" id="CAJPVJ010000001">
    <property type="protein sequence ID" value="CAG2155594.1"/>
    <property type="molecule type" value="Genomic_DNA"/>
</dbReference>
<dbReference type="InterPro" id="IPR006110">
    <property type="entry name" value="Pol_omega/Rpo6/RPB6"/>
</dbReference>
<evidence type="ECO:0000256" key="1">
    <source>
        <dbReference type="ARBA" id="ARBA00006711"/>
    </source>
</evidence>
<evidence type="ECO:0000256" key="6">
    <source>
        <dbReference type="ARBA" id="ARBA00023163"/>
    </source>
</evidence>
<keyword evidence="9" id="KW-1185">Reference proteome</keyword>
<dbReference type="PANTHER" id="PTHR21262">
    <property type="entry name" value="GUANOSINE-3',5'-BIS DIPHOSPHATE 3'-PYROPHOSPHOHYDROLASE"/>
    <property type="match status" value="1"/>
</dbReference>
<dbReference type="GO" id="GO:0006351">
    <property type="term" value="P:DNA-templated transcription"/>
    <property type="evidence" value="ECO:0007669"/>
    <property type="project" value="InterPro"/>
</dbReference>
<gene>
    <name evidence="8" type="ORF">ONB1V03_LOCUS1</name>
</gene>
<dbReference type="Pfam" id="PF01192">
    <property type="entry name" value="RNA_pol_Rpb6"/>
    <property type="match status" value="1"/>
</dbReference>
<evidence type="ECO:0000256" key="3">
    <source>
        <dbReference type="ARBA" id="ARBA00022478"/>
    </source>
</evidence>
<dbReference type="GO" id="GO:0003899">
    <property type="term" value="F:DNA-directed RNA polymerase activity"/>
    <property type="evidence" value="ECO:0007669"/>
    <property type="project" value="UniProtKB-EC"/>
</dbReference>
<comment type="catalytic activity">
    <reaction evidence="7">
        <text>RNA(n) + a ribonucleoside 5'-triphosphate = RNA(n+1) + diphosphate</text>
        <dbReference type="Rhea" id="RHEA:21248"/>
        <dbReference type="Rhea" id="RHEA-COMP:14527"/>
        <dbReference type="Rhea" id="RHEA-COMP:17342"/>
        <dbReference type="ChEBI" id="CHEBI:33019"/>
        <dbReference type="ChEBI" id="CHEBI:61557"/>
        <dbReference type="ChEBI" id="CHEBI:140395"/>
        <dbReference type="EC" id="2.7.7.6"/>
    </reaction>
</comment>
<evidence type="ECO:0000256" key="5">
    <source>
        <dbReference type="ARBA" id="ARBA00022695"/>
    </source>
</evidence>
<dbReference type="EMBL" id="OC914826">
    <property type="protein sequence ID" value="CAD7636138.1"/>
    <property type="molecule type" value="Genomic_DNA"/>
</dbReference>
<dbReference type="GO" id="GO:0003677">
    <property type="term" value="F:DNA binding"/>
    <property type="evidence" value="ECO:0007669"/>
    <property type="project" value="InterPro"/>
</dbReference>
<dbReference type="Proteomes" id="UP000728032">
    <property type="component" value="Unassembled WGS sequence"/>
</dbReference>
<dbReference type="InterPro" id="IPR036161">
    <property type="entry name" value="RPB6/omega-like_sf"/>
</dbReference>
<protein>
    <recommendedName>
        <fullName evidence="2">DNA-directed RNA polymerase</fullName>
        <ecNumber evidence="2">2.7.7.6</ecNumber>
    </recommendedName>
</protein>
<keyword evidence="5" id="KW-0548">Nucleotidyltransferase</keyword>
<name>A0A7R9L714_9ACAR</name>
<dbReference type="AlphaFoldDB" id="A0A7R9L714"/>
<dbReference type="InterPro" id="IPR003716">
    <property type="entry name" value="DNA-dir_RNA_pol_omega"/>
</dbReference>
<dbReference type="OrthoDB" id="10265134at2759"/>